<evidence type="ECO:0000313" key="5">
    <source>
        <dbReference type="EMBL" id="EYC52386.1"/>
    </source>
</evidence>
<comment type="caution">
    <text evidence="5">The sequence shown here is derived from an EMBL/GenBank/DDBJ whole genome shotgun (WGS) entry which is preliminary data.</text>
</comment>
<dbReference type="GO" id="GO:0016887">
    <property type="term" value="F:ATP hydrolysis activity"/>
    <property type="evidence" value="ECO:0007669"/>
    <property type="project" value="InterPro"/>
</dbReference>
<evidence type="ECO:0000256" key="1">
    <source>
        <dbReference type="ARBA" id="ARBA00022475"/>
    </source>
</evidence>
<dbReference type="STRING" id="1458275.AZ34_15890"/>
<dbReference type="RefSeq" id="WP_035609712.1">
    <property type="nucleotide sequence ID" value="NZ_JEMG01000001.1"/>
</dbReference>
<dbReference type="PROSITE" id="PS00211">
    <property type="entry name" value="ABC_TRANSPORTER_1"/>
    <property type="match status" value="1"/>
</dbReference>
<reference evidence="5 6" key="1">
    <citation type="submission" date="2014-02" db="EMBL/GenBank/DDBJ databases">
        <title>Draft Genome of Hylemonella gracilis isolated from the Niagara River.</title>
        <authorList>
            <person name="Pawlowski D.R."/>
            <person name="Koudelka G.B."/>
        </authorList>
    </citation>
    <scope>NUCLEOTIDE SEQUENCE [LARGE SCALE GENOMIC DNA]</scope>
    <source>
        <strain evidence="5 6">Niagara R</strain>
    </source>
</reference>
<dbReference type="EMBL" id="JEMG01000001">
    <property type="protein sequence ID" value="EYC52386.1"/>
    <property type="molecule type" value="Genomic_DNA"/>
</dbReference>
<evidence type="ECO:0000256" key="2">
    <source>
        <dbReference type="ARBA" id="ARBA00022741"/>
    </source>
</evidence>
<dbReference type="InterPro" id="IPR003439">
    <property type="entry name" value="ABC_transporter-like_ATP-bd"/>
</dbReference>
<name>A0A016XKK5_9BURK</name>
<dbReference type="AlphaFoldDB" id="A0A016XKK5"/>
<dbReference type="Proteomes" id="UP000023268">
    <property type="component" value="Unassembled WGS sequence"/>
</dbReference>
<dbReference type="SUPFAM" id="SSF52540">
    <property type="entry name" value="P-loop containing nucleoside triphosphate hydrolases"/>
    <property type="match status" value="2"/>
</dbReference>
<dbReference type="SMART" id="SM00382">
    <property type="entry name" value="AAA"/>
    <property type="match status" value="2"/>
</dbReference>
<evidence type="ECO:0000259" key="4">
    <source>
        <dbReference type="PROSITE" id="PS50893"/>
    </source>
</evidence>
<dbReference type="InterPro" id="IPR015854">
    <property type="entry name" value="ABC_transpr_LolD-like"/>
</dbReference>
<evidence type="ECO:0000313" key="6">
    <source>
        <dbReference type="Proteomes" id="UP000023268"/>
    </source>
</evidence>
<dbReference type="PANTHER" id="PTHR24220">
    <property type="entry name" value="IMPORT ATP-BINDING PROTEIN"/>
    <property type="match status" value="1"/>
</dbReference>
<dbReference type="GO" id="GO:0005886">
    <property type="term" value="C:plasma membrane"/>
    <property type="evidence" value="ECO:0007669"/>
    <property type="project" value="TreeGrafter"/>
</dbReference>
<dbReference type="InterPro" id="IPR017871">
    <property type="entry name" value="ABC_transporter-like_CS"/>
</dbReference>
<dbReference type="OrthoDB" id="9784450at2"/>
<protein>
    <submittedName>
        <fullName evidence="5">ABC transporter ATP-binding protein</fullName>
    </submittedName>
</protein>
<dbReference type="GO" id="GO:0005524">
    <property type="term" value="F:ATP binding"/>
    <property type="evidence" value="ECO:0007669"/>
    <property type="project" value="UniProtKB-KW"/>
</dbReference>
<feature type="domain" description="ABC transporter" evidence="4">
    <location>
        <begin position="251"/>
        <end position="483"/>
    </location>
</feature>
<accession>A0A016XKK5</accession>
<organism evidence="5 6">
    <name type="scientific">Hylemonella gracilis str. Niagara R</name>
    <dbReference type="NCBI Taxonomy" id="1458275"/>
    <lineage>
        <taxon>Bacteria</taxon>
        <taxon>Pseudomonadati</taxon>
        <taxon>Pseudomonadota</taxon>
        <taxon>Betaproteobacteria</taxon>
        <taxon>Burkholderiales</taxon>
        <taxon>Comamonadaceae</taxon>
        <taxon>Hylemonella</taxon>
    </lineage>
</organism>
<evidence type="ECO:0000256" key="3">
    <source>
        <dbReference type="ARBA" id="ARBA00022840"/>
    </source>
</evidence>
<sequence length="487" mass="54703">MNASPVLVNNFTVHLKDRLLFDIDRFEPVPGTSTVITGTTGSGKSVFLKTLAGLLYGPFAMAGGMKLHGIDAYVGGKKTSLETWRSILHVGLTFVPAETAQAMNPALSLEQNLKIICPEARDLVERRLKEYFNLDFTRYAKQYPDEVSGGELQRITLMILLSRKADLVLLDEPTVNLDRQLRKRFITFLNDEILGKGKTILMASHDLDFVRALHLDVILRLENQKLISLDKLPDDVVIDKEKDDGTGAAGLDLRDVSQHYMVRGVFGDRPSWAYKHLNVTFRRSHIYGVTGPSGCGKTTMIKAILRLLDGTSGTIDLGGQDLVALKPHERGGDPEAFKPYRRKIAIVQQDSRFSFFPDLKVKDSLKEIGKVYGDPALYAEDRVQALMDKIQLRRVLLDNLPRSLSSGEMKRMDIVRALAAEPDVILLDEPFAHIDFETRALVMKAIAEYLKRKAAILIVVTHEDFDLQYFIQTDYDFLSLVDNTRPV</sequence>
<dbReference type="eggNOG" id="COG4172">
    <property type="taxonomic scope" value="Bacteria"/>
</dbReference>
<keyword evidence="1" id="KW-1003">Cell membrane</keyword>
<proteinExistence type="predicted"/>
<dbReference type="PROSITE" id="PS50893">
    <property type="entry name" value="ABC_TRANSPORTER_2"/>
    <property type="match status" value="2"/>
</dbReference>
<dbReference type="GO" id="GO:0022857">
    <property type="term" value="F:transmembrane transporter activity"/>
    <property type="evidence" value="ECO:0007669"/>
    <property type="project" value="TreeGrafter"/>
</dbReference>
<gene>
    <name evidence="5" type="ORF">AZ34_15890</name>
</gene>
<dbReference type="Gene3D" id="3.40.50.300">
    <property type="entry name" value="P-loop containing nucleotide triphosphate hydrolases"/>
    <property type="match status" value="2"/>
</dbReference>
<dbReference type="InterPro" id="IPR003593">
    <property type="entry name" value="AAA+_ATPase"/>
</dbReference>
<keyword evidence="1" id="KW-0472">Membrane</keyword>
<feature type="domain" description="ABC transporter" evidence="4">
    <location>
        <begin position="6"/>
        <end position="249"/>
    </location>
</feature>
<keyword evidence="3 5" id="KW-0067">ATP-binding</keyword>
<dbReference type="InterPro" id="IPR027417">
    <property type="entry name" value="P-loop_NTPase"/>
</dbReference>
<dbReference type="Pfam" id="PF00005">
    <property type="entry name" value="ABC_tran"/>
    <property type="match status" value="2"/>
</dbReference>
<keyword evidence="2" id="KW-0547">Nucleotide-binding</keyword>